<name>A0A3P7JSI1_STRVU</name>
<reference evidence="2 3" key="1">
    <citation type="submission" date="2018-11" db="EMBL/GenBank/DDBJ databases">
        <authorList>
            <consortium name="Pathogen Informatics"/>
        </authorList>
    </citation>
    <scope>NUCLEOTIDE SEQUENCE [LARGE SCALE GENOMIC DNA]</scope>
</reference>
<evidence type="ECO:0000313" key="3">
    <source>
        <dbReference type="Proteomes" id="UP000270094"/>
    </source>
</evidence>
<dbReference type="Proteomes" id="UP000270094">
    <property type="component" value="Unassembled WGS sequence"/>
</dbReference>
<evidence type="ECO:0000256" key="1">
    <source>
        <dbReference type="SAM" id="MobiDB-lite"/>
    </source>
</evidence>
<feature type="region of interest" description="Disordered" evidence="1">
    <location>
        <begin position="17"/>
        <end position="86"/>
    </location>
</feature>
<keyword evidence="3" id="KW-1185">Reference proteome</keyword>
<dbReference type="EMBL" id="UYYB01114354">
    <property type="protein sequence ID" value="VDM81754.1"/>
    <property type="molecule type" value="Genomic_DNA"/>
</dbReference>
<dbReference type="OrthoDB" id="10260894at2759"/>
<sequence length="181" mass="20344">MQEYPLKKIVEPIVVNQTVSTSKEESKGGISLRSRSASPGLKLLNRTPKEKKDNLEKGEAKKNKEGKPPAPEKNSAKEAVPEPEKVPVLITKAMSVKMREAHLEKDVAKLKKKRATIASSSSQDTKQEFLPKEDFSFEALKDKLIRRVSKEHENPPPKKECISITSVSSVRDRLRQFEGKK</sequence>
<feature type="compositionally biased region" description="Basic and acidic residues" evidence="1">
    <location>
        <begin position="74"/>
        <end position="85"/>
    </location>
</feature>
<organism evidence="2 3">
    <name type="scientific">Strongylus vulgaris</name>
    <name type="common">Blood worm</name>
    <dbReference type="NCBI Taxonomy" id="40348"/>
    <lineage>
        <taxon>Eukaryota</taxon>
        <taxon>Metazoa</taxon>
        <taxon>Ecdysozoa</taxon>
        <taxon>Nematoda</taxon>
        <taxon>Chromadorea</taxon>
        <taxon>Rhabditida</taxon>
        <taxon>Rhabditina</taxon>
        <taxon>Rhabditomorpha</taxon>
        <taxon>Strongyloidea</taxon>
        <taxon>Strongylidae</taxon>
        <taxon>Strongylus</taxon>
    </lineage>
</organism>
<feature type="compositionally biased region" description="Basic and acidic residues" evidence="1">
    <location>
        <begin position="47"/>
        <end position="67"/>
    </location>
</feature>
<evidence type="ECO:0000313" key="2">
    <source>
        <dbReference type="EMBL" id="VDM81754.1"/>
    </source>
</evidence>
<accession>A0A3P7JSI1</accession>
<dbReference type="AlphaFoldDB" id="A0A3P7JSI1"/>
<gene>
    <name evidence="2" type="ORF">SVUK_LOCUS16752</name>
</gene>
<protein>
    <submittedName>
        <fullName evidence="2">Uncharacterized protein</fullName>
    </submittedName>
</protein>
<proteinExistence type="predicted"/>